<dbReference type="Proteomes" id="UP000019132">
    <property type="component" value="Unassembled WGS sequence"/>
</dbReference>
<proteinExistence type="predicted"/>
<feature type="domain" description="NmrA-like" evidence="3">
    <location>
        <begin position="3"/>
        <end position="234"/>
    </location>
</feature>
<name>K3WJ95_GLOUD</name>
<organism evidence="4 5">
    <name type="scientific">Globisporangium ultimum (strain ATCC 200006 / CBS 805.95 / DAOM BR144)</name>
    <name type="common">Pythium ultimum</name>
    <dbReference type="NCBI Taxonomy" id="431595"/>
    <lineage>
        <taxon>Eukaryota</taxon>
        <taxon>Sar</taxon>
        <taxon>Stramenopiles</taxon>
        <taxon>Oomycota</taxon>
        <taxon>Peronosporomycetes</taxon>
        <taxon>Pythiales</taxon>
        <taxon>Pythiaceae</taxon>
        <taxon>Globisporangium</taxon>
    </lineage>
</organism>
<evidence type="ECO:0000313" key="5">
    <source>
        <dbReference type="Proteomes" id="UP000019132"/>
    </source>
</evidence>
<evidence type="ECO:0000259" key="3">
    <source>
        <dbReference type="Pfam" id="PF05368"/>
    </source>
</evidence>
<dbReference type="AlphaFoldDB" id="K3WJ95"/>
<dbReference type="InterPro" id="IPR051609">
    <property type="entry name" value="NmrA/Isoflavone_reductase-like"/>
</dbReference>
<dbReference type="InterPro" id="IPR036291">
    <property type="entry name" value="NAD(P)-bd_dom_sf"/>
</dbReference>
<protein>
    <recommendedName>
        <fullName evidence="3">NmrA-like domain-containing protein</fullName>
    </recommendedName>
</protein>
<dbReference type="PANTHER" id="PTHR47706">
    <property type="entry name" value="NMRA-LIKE FAMILY PROTEIN"/>
    <property type="match status" value="1"/>
</dbReference>
<dbReference type="EMBL" id="GL376564">
    <property type="status" value="NOT_ANNOTATED_CDS"/>
    <property type="molecule type" value="Genomic_DNA"/>
</dbReference>
<keyword evidence="1" id="KW-0521">NADP</keyword>
<evidence type="ECO:0000313" key="4">
    <source>
        <dbReference type="EnsemblProtists" id="PYU1_T005037"/>
    </source>
</evidence>
<reference evidence="5" key="2">
    <citation type="submission" date="2010-04" db="EMBL/GenBank/DDBJ databases">
        <authorList>
            <person name="Buell R."/>
            <person name="Hamilton J."/>
            <person name="Hostetler J."/>
        </authorList>
    </citation>
    <scope>NUCLEOTIDE SEQUENCE [LARGE SCALE GENOMIC DNA]</scope>
    <source>
        <strain evidence="5">DAOM:BR144</strain>
    </source>
</reference>
<dbReference type="OMA" id="GWDYEAN"/>
<dbReference type="GO" id="GO:0016491">
    <property type="term" value="F:oxidoreductase activity"/>
    <property type="evidence" value="ECO:0007669"/>
    <property type="project" value="UniProtKB-KW"/>
</dbReference>
<accession>K3WJ95</accession>
<dbReference type="EnsemblProtists" id="PYU1_T005037">
    <property type="protein sequence ID" value="PYU1_T005037"/>
    <property type="gene ID" value="PYU1_G005026"/>
</dbReference>
<dbReference type="InterPro" id="IPR008030">
    <property type="entry name" value="NmrA-like"/>
</dbReference>
<keyword evidence="5" id="KW-1185">Reference proteome</keyword>
<evidence type="ECO:0000256" key="1">
    <source>
        <dbReference type="ARBA" id="ARBA00022857"/>
    </source>
</evidence>
<dbReference type="Gene3D" id="3.40.50.720">
    <property type="entry name" value="NAD(P)-binding Rossmann-like Domain"/>
    <property type="match status" value="1"/>
</dbReference>
<dbReference type="VEuPathDB" id="FungiDB:PYU1_G005026"/>
<dbReference type="HOGENOM" id="CLU_044876_6_1_1"/>
<dbReference type="Pfam" id="PF05368">
    <property type="entry name" value="NmrA"/>
    <property type="match status" value="1"/>
</dbReference>
<evidence type="ECO:0000256" key="2">
    <source>
        <dbReference type="ARBA" id="ARBA00023002"/>
    </source>
</evidence>
<reference evidence="4" key="3">
    <citation type="submission" date="2015-02" db="UniProtKB">
        <authorList>
            <consortium name="EnsemblProtists"/>
        </authorList>
    </citation>
    <scope>IDENTIFICATION</scope>
    <source>
        <strain evidence="4">DAOM BR144</strain>
    </source>
</reference>
<dbReference type="InParanoid" id="K3WJ95"/>
<sequence>MIGAGSLGSFITAELLKKDVSVKVLTRDDSKAEWDAVKRSGATIVKVDYSDEKSLQDALTGIQVVVSTISFFGLGAQIDMAKAAKAAGVQLFVPAEFGVEISDGMSSVKMEVKDVLKELQLPYALFHPGFFADLFHVFFRYKYAEGRMTIVGKGETAFSATSRHDIGRFVAHVLTTAAPAELAWRTFRFEGDRLTLHEVAARAERKLGTTIEITYLDFDEVKKNYDTDFFAFLTTVVEDGRAASGSPEEAQATVSKYFPDWNPAKFDEFI</sequence>
<dbReference type="PANTHER" id="PTHR47706:SF4">
    <property type="entry name" value="NMRA-LIKE DOMAIN-CONTAINING PROTEIN"/>
    <property type="match status" value="1"/>
</dbReference>
<keyword evidence="2" id="KW-0560">Oxidoreductase</keyword>
<reference evidence="5" key="1">
    <citation type="journal article" date="2010" name="Genome Biol.">
        <title>Genome sequence of the necrotrophic plant pathogen Pythium ultimum reveals original pathogenicity mechanisms and effector repertoire.</title>
        <authorList>
            <person name="Levesque C.A."/>
            <person name="Brouwer H."/>
            <person name="Cano L."/>
            <person name="Hamilton J.P."/>
            <person name="Holt C."/>
            <person name="Huitema E."/>
            <person name="Raffaele S."/>
            <person name="Robideau G.P."/>
            <person name="Thines M."/>
            <person name="Win J."/>
            <person name="Zerillo M.M."/>
            <person name="Beakes G.W."/>
            <person name="Boore J.L."/>
            <person name="Busam D."/>
            <person name="Dumas B."/>
            <person name="Ferriera S."/>
            <person name="Fuerstenberg S.I."/>
            <person name="Gachon C.M."/>
            <person name="Gaulin E."/>
            <person name="Govers F."/>
            <person name="Grenville-Briggs L."/>
            <person name="Horner N."/>
            <person name="Hostetler J."/>
            <person name="Jiang R.H."/>
            <person name="Johnson J."/>
            <person name="Krajaejun T."/>
            <person name="Lin H."/>
            <person name="Meijer H.J."/>
            <person name="Moore B."/>
            <person name="Morris P."/>
            <person name="Phuntmart V."/>
            <person name="Puiu D."/>
            <person name="Shetty J."/>
            <person name="Stajich J.E."/>
            <person name="Tripathy S."/>
            <person name="Wawra S."/>
            <person name="van West P."/>
            <person name="Whitty B.R."/>
            <person name="Coutinho P.M."/>
            <person name="Henrissat B."/>
            <person name="Martin F."/>
            <person name="Thomas P.D."/>
            <person name="Tyler B.M."/>
            <person name="De Vries R.P."/>
            <person name="Kamoun S."/>
            <person name="Yandell M."/>
            <person name="Tisserat N."/>
            <person name="Buell C.R."/>
        </authorList>
    </citation>
    <scope>NUCLEOTIDE SEQUENCE</scope>
    <source>
        <strain evidence="5">DAOM:BR144</strain>
    </source>
</reference>
<dbReference type="eggNOG" id="ENOG502RYV7">
    <property type="taxonomic scope" value="Eukaryota"/>
</dbReference>
<dbReference type="SUPFAM" id="SSF51735">
    <property type="entry name" value="NAD(P)-binding Rossmann-fold domains"/>
    <property type="match status" value="1"/>
</dbReference>
<dbReference type="Gene3D" id="3.90.25.10">
    <property type="entry name" value="UDP-galactose 4-epimerase, domain 1"/>
    <property type="match status" value="1"/>
</dbReference>
<dbReference type="STRING" id="431595.K3WJ95"/>